<gene>
    <name evidence="1" type="ORF">BDR25DRAFT_289478</name>
</gene>
<evidence type="ECO:0000313" key="2">
    <source>
        <dbReference type="Proteomes" id="UP000799755"/>
    </source>
</evidence>
<protein>
    <submittedName>
        <fullName evidence="1">Alpha/beta-hydrolase</fullName>
    </submittedName>
</protein>
<accession>A0ACB6QP59</accession>
<reference evidence="1" key="1">
    <citation type="journal article" date="2020" name="Stud. Mycol.">
        <title>101 Dothideomycetes genomes: a test case for predicting lifestyles and emergence of pathogens.</title>
        <authorList>
            <person name="Haridas S."/>
            <person name="Albert R."/>
            <person name="Binder M."/>
            <person name="Bloem J."/>
            <person name="Labutti K."/>
            <person name="Salamov A."/>
            <person name="Andreopoulos B."/>
            <person name="Baker S."/>
            <person name="Barry K."/>
            <person name="Bills G."/>
            <person name="Bluhm B."/>
            <person name="Cannon C."/>
            <person name="Castanera R."/>
            <person name="Culley D."/>
            <person name="Daum C."/>
            <person name="Ezra D."/>
            <person name="Gonzalez J."/>
            <person name="Henrissat B."/>
            <person name="Kuo A."/>
            <person name="Liang C."/>
            <person name="Lipzen A."/>
            <person name="Lutzoni F."/>
            <person name="Magnuson J."/>
            <person name="Mondo S."/>
            <person name="Nolan M."/>
            <person name="Ohm R."/>
            <person name="Pangilinan J."/>
            <person name="Park H.-J."/>
            <person name="Ramirez L."/>
            <person name="Alfaro M."/>
            <person name="Sun H."/>
            <person name="Tritt A."/>
            <person name="Yoshinaga Y."/>
            <person name="Zwiers L.-H."/>
            <person name="Turgeon B."/>
            <person name="Goodwin S."/>
            <person name="Spatafora J."/>
            <person name="Crous P."/>
            <person name="Grigoriev I."/>
        </authorList>
    </citation>
    <scope>NUCLEOTIDE SEQUENCE</scope>
    <source>
        <strain evidence="1">ATCC 200398</strain>
    </source>
</reference>
<dbReference type="EMBL" id="MU003514">
    <property type="protein sequence ID" value="KAF2468660.1"/>
    <property type="molecule type" value="Genomic_DNA"/>
</dbReference>
<dbReference type="Proteomes" id="UP000799755">
    <property type="component" value="Unassembled WGS sequence"/>
</dbReference>
<name>A0ACB6QP59_9PLEO</name>
<sequence length="354" mass="39117">MLASDSSPRYPQHIDAIPYTDPPTKLQTLDIWLPRPQSKSPPSSTIWIIYIHGGAWRDPLQNSATIHPTIHHLSHSTHPTALRHIAGIASLNYRLSPYPLHPTHPSSPDDESRNVRHPSHVQDVALALKWLRREYGIGVGGGDGDGDGERQGYKWIGIGHSCGSTLLLQLFSRIGVSPQDLYLSRPAALVLLAGIYNIPLLVQNHSTPKTPKNIAEIYKDIVTGAFGPDVRVWEGASPTSHAHSFGDEGWGNGRLLLLCWSPEDGLVEGEQMERMSRTLLAAGWKDQSGDNSMLENQNDMEGGDRKKIFECRKLEGAHDEVWQEGGQIVQLIEEVVGRMHGSGGLGTTEYWPLR</sequence>
<evidence type="ECO:0000313" key="1">
    <source>
        <dbReference type="EMBL" id="KAF2468660.1"/>
    </source>
</evidence>
<proteinExistence type="predicted"/>
<keyword evidence="2" id="KW-1185">Reference proteome</keyword>
<comment type="caution">
    <text evidence="1">The sequence shown here is derived from an EMBL/GenBank/DDBJ whole genome shotgun (WGS) entry which is preliminary data.</text>
</comment>
<organism evidence="1 2">
    <name type="scientific">Lindgomyces ingoldianus</name>
    <dbReference type="NCBI Taxonomy" id="673940"/>
    <lineage>
        <taxon>Eukaryota</taxon>
        <taxon>Fungi</taxon>
        <taxon>Dikarya</taxon>
        <taxon>Ascomycota</taxon>
        <taxon>Pezizomycotina</taxon>
        <taxon>Dothideomycetes</taxon>
        <taxon>Pleosporomycetidae</taxon>
        <taxon>Pleosporales</taxon>
        <taxon>Lindgomycetaceae</taxon>
        <taxon>Lindgomyces</taxon>
    </lineage>
</organism>